<evidence type="ECO:0000313" key="11">
    <source>
        <dbReference type="Proteomes" id="UP000806211"/>
    </source>
</evidence>
<evidence type="ECO:0000259" key="8">
    <source>
        <dbReference type="Pfam" id="PF13086"/>
    </source>
</evidence>
<evidence type="ECO:0000256" key="2">
    <source>
        <dbReference type="ARBA" id="ARBA00022741"/>
    </source>
</evidence>
<dbReference type="EMBL" id="JADCKF010000015">
    <property type="protein sequence ID" value="MBE5057100.1"/>
    <property type="molecule type" value="Genomic_DNA"/>
</dbReference>
<evidence type="ECO:0000256" key="3">
    <source>
        <dbReference type="ARBA" id="ARBA00022801"/>
    </source>
</evidence>
<evidence type="ECO:0000256" key="4">
    <source>
        <dbReference type="ARBA" id="ARBA00022806"/>
    </source>
</evidence>
<dbReference type="Pfam" id="PF10881">
    <property type="entry name" value="DUF2726"/>
    <property type="match status" value="1"/>
</dbReference>
<sequence length="906" mass="103150">MDSKKYMFLINGQDKTDSVASFRFQDGMCEVVYSSAPKPYHYRAEKVQLLKVQSRIDPSQFIITVDGNPFSQIDEILDFGSFYRFIRTGKRALTYPKGQVELQKNCLTSQRQAGVFEYFKETAAAVSLVAEDGLNILNAQYERIQSVSDATVLSCYLDSSKEPAVRALPEAVIYPFGLNQSQKTAVENALSSQISIIQGPPGTGKTQTILNIIANAVRNGQTVAVVSNNNSATLNVAEKLEKKGLSFLAAFLGSRANKEHFLEAQTGQYPDMSAWALEAEEEAQLNQEITVLSKELSEMLNAKNRIAAIEQELLQLTPEQHYFGEYYSTYAKGLRDEVKGLSSQEILSLWLEYEQHAQQESMWASLLQKIAILFRFNRSALRVFFKAPELVIPYLQRQFYMVRQQELTEERVQLEKKLERYAFDEKMAELTEKSLRLFRAELSEKFPWEEPRRCFEMRDFRGKSREFNREYPVILSTTYSIKGTLNFEHTYDYLIVDEASQVDLATGVLAFASAKNIVIVGDLQQLPNVLDNQNIQKSEEIWGRYSLPETYHFTAHSLLSSAIATWPKAPTVLLREHYRCHPKIINFCNQKFYGGKLIVMTEDHEEPDVLTMYRTAPGNHARGHLNQRQIDVIRQEVLPSLERQGYGSIGIITPYRDQVAAIQTQLGKELEVATVHKFQGREKDAIVLTSVDNVITDFVDDPRMLNVAVSRAVKSLTVITSQDPQNDRTNYGDLARYIEYNNCAVIESTVYSVFDLLYQGYAEQRRAFLKKHGRVSEYDSENLVYAVIQNMLQKAEFSFVDCAAHVSLVNLVKDYSMLTEEETAYARNPLSHVDFLLFRRMDKSPLLAVEVDGAAFHAAGSVQADRDEKKNRIFEQCNIPLLRLRTDGSGEEERMEQALRSAVSNS</sequence>
<evidence type="ECO:0000256" key="5">
    <source>
        <dbReference type="ARBA" id="ARBA00022840"/>
    </source>
</evidence>
<feature type="coiled-coil region" evidence="6">
    <location>
        <begin position="282"/>
        <end position="312"/>
    </location>
</feature>
<dbReference type="CDD" id="cd18808">
    <property type="entry name" value="SF1_C_Upf1"/>
    <property type="match status" value="1"/>
</dbReference>
<comment type="similarity">
    <text evidence="1">Belongs to the DNA2/NAM7 helicase family.</text>
</comment>
<dbReference type="Pfam" id="PF13087">
    <property type="entry name" value="AAA_12"/>
    <property type="match status" value="1"/>
</dbReference>
<dbReference type="InterPro" id="IPR041679">
    <property type="entry name" value="DNA2/NAM7-like_C"/>
</dbReference>
<name>A0ABR9RFG2_9FIRM</name>
<keyword evidence="5" id="KW-0067">ATP-binding</keyword>
<comment type="caution">
    <text evidence="10">The sequence shown here is derived from an EMBL/GenBank/DDBJ whole genome shotgun (WGS) entry which is preliminary data.</text>
</comment>
<accession>A0ABR9RFG2</accession>
<keyword evidence="11" id="KW-1185">Reference proteome</keyword>
<evidence type="ECO:0000259" key="9">
    <source>
        <dbReference type="Pfam" id="PF13087"/>
    </source>
</evidence>
<reference evidence="10 11" key="1">
    <citation type="submission" date="2020-10" db="EMBL/GenBank/DDBJ databases">
        <title>ChiBAC.</title>
        <authorList>
            <person name="Zenner C."/>
            <person name="Hitch T.C.A."/>
            <person name="Clavel T."/>
        </authorList>
    </citation>
    <scope>NUCLEOTIDE SEQUENCE [LARGE SCALE GENOMIC DNA]</scope>
    <source>
        <strain evidence="10 11">DSM 107456</strain>
    </source>
</reference>
<dbReference type="InterPro" id="IPR050534">
    <property type="entry name" value="Coronavir_polyprotein_1ab"/>
</dbReference>
<protein>
    <submittedName>
        <fullName evidence="10">DUF2726 domain-containing protein</fullName>
    </submittedName>
</protein>
<feature type="domain" description="DUF2726" evidence="7">
    <location>
        <begin position="779"/>
        <end position="899"/>
    </location>
</feature>
<dbReference type="InterPro" id="IPR027417">
    <property type="entry name" value="P-loop_NTPase"/>
</dbReference>
<feature type="domain" description="DNA2/NAM7 helicase-like C-terminal" evidence="9">
    <location>
        <begin position="557"/>
        <end position="722"/>
    </location>
</feature>
<evidence type="ECO:0000256" key="1">
    <source>
        <dbReference type="ARBA" id="ARBA00007913"/>
    </source>
</evidence>
<keyword evidence="2" id="KW-0547">Nucleotide-binding</keyword>
<feature type="coiled-coil region" evidence="6">
    <location>
        <begin position="397"/>
        <end position="424"/>
    </location>
</feature>
<dbReference type="Proteomes" id="UP000806211">
    <property type="component" value="Unassembled WGS sequence"/>
</dbReference>
<keyword evidence="4" id="KW-0347">Helicase</keyword>
<evidence type="ECO:0000313" key="10">
    <source>
        <dbReference type="EMBL" id="MBE5057100.1"/>
    </source>
</evidence>
<dbReference type="PANTHER" id="PTHR43788:SF8">
    <property type="entry name" value="DNA-BINDING PROTEIN SMUBP-2"/>
    <property type="match status" value="1"/>
</dbReference>
<feature type="domain" description="DNA2/NAM7 helicase helicase" evidence="8">
    <location>
        <begin position="178"/>
        <end position="529"/>
    </location>
</feature>
<dbReference type="InterPro" id="IPR047187">
    <property type="entry name" value="SF1_C_Upf1"/>
</dbReference>
<keyword evidence="3" id="KW-0378">Hydrolase</keyword>
<keyword evidence="6" id="KW-0175">Coiled coil</keyword>
<dbReference type="SUPFAM" id="SSF52540">
    <property type="entry name" value="P-loop containing nucleoside triphosphate hydrolases"/>
    <property type="match status" value="1"/>
</dbReference>
<dbReference type="InterPro" id="IPR041677">
    <property type="entry name" value="DNA2/NAM7_AAA_11"/>
</dbReference>
<organism evidence="10 11">
    <name type="scientific">Pseudoflavonifractor gallinarum</name>
    <dbReference type="NCBI Taxonomy" id="2779352"/>
    <lineage>
        <taxon>Bacteria</taxon>
        <taxon>Bacillati</taxon>
        <taxon>Bacillota</taxon>
        <taxon>Clostridia</taxon>
        <taxon>Eubacteriales</taxon>
        <taxon>Oscillospiraceae</taxon>
        <taxon>Pseudoflavonifractor</taxon>
    </lineage>
</organism>
<dbReference type="RefSeq" id="WP_193538962.1">
    <property type="nucleotide sequence ID" value="NZ_JADCKF010000015.1"/>
</dbReference>
<dbReference type="Gene3D" id="3.40.50.300">
    <property type="entry name" value="P-loop containing nucleotide triphosphate hydrolases"/>
    <property type="match status" value="3"/>
</dbReference>
<dbReference type="PANTHER" id="PTHR43788">
    <property type="entry name" value="DNA2/NAM7 HELICASE FAMILY MEMBER"/>
    <property type="match status" value="1"/>
</dbReference>
<evidence type="ECO:0000259" key="7">
    <source>
        <dbReference type="Pfam" id="PF10881"/>
    </source>
</evidence>
<dbReference type="InterPro" id="IPR024402">
    <property type="entry name" value="DUF2726"/>
</dbReference>
<proteinExistence type="inferred from homology"/>
<evidence type="ECO:0000256" key="6">
    <source>
        <dbReference type="SAM" id="Coils"/>
    </source>
</evidence>
<dbReference type="Pfam" id="PF13086">
    <property type="entry name" value="AAA_11"/>
    <property type="match status" value="1"/>
</dbReference>
<gene>
    <name evidence="10" type="ORF">INF37_14020</name>
</gene>